<dbReference type="Proteomes" id="UP001303473">
    <property type="component" value="Unassembled WGS sequence"/>
</dbReference>
<gene>
    <name evidence="2" type="ORF">QBC46DRAFT_444924</name>
</gene>
<feature type="compositionally biased region" description="Low complexity" evidence="1">
    <location>
        <begin position="312"/>
        <end position="328"/>
    </location>
</feature>
<protein>
    <submittedName>
        <fullName evidence="2">Uncharacterized protein</fullName>
    </submittedName>
</protein>
<dbReference type="EMBL" id="MU853754">
    <property type="protein sequence ID" value="KAK3945512.1"/>
    <property type="molecule type" value="Genomic_DNA"/>
</dbReference>
<feature type="region of interest" description="Disordered" evidence="1">
    <location>
        <begin position="309"/>
        <end position="364"/>
    </location>
</feature>
<evidence type="ECO:0000313" key="3">
    <source>
        <dbReference type="Proteomes" id="UP001303473"/>
    </source>
</evidence>
<comment type="caution">
    <text evidence="2">The sequence shown here is derived from an EMBL/GenBank/DDBJ whole genome shotgun (WGS) entry which is preliminary data.</text>
</comment>
<keyword evidence="3" id="KW-1185">Reference proteome</keyword>
<sequence>MSKWRSPEKPPISSCSSSIKTGHVEPCIPGARPSRAKRAFFSFLSTFFRALRPPCTRSQCKPRRARHEYTELKMSTYNQPPGSRESMWYNERRRRASIMEACRFVQVFICKHWPAHFDLAVIKREVTMAELISFGGLPRDLGIRQCMWLVSIPVIHQEFAASLWEELSRMARNPERSRAASIDPSAILFDRPDYGYRYDHSCRADSDSVFEAPVPYPTLSNLSTSHEEKTTLSNPNGQETEPLPQDHEYFPDDGSEGETRTITGLPGPGPESGGEGVSSTREEDSDGVALIEETQFDIEQLPWIPQLHNHSHSSISSTSSPEAASLSPNPNPSPNLERDEEAPRGSATRSSQSTRGPGRVYFYQEYEKIEDDEEAELLRTSGIPLHSSISSIPSLPSPPKDLHPLRSELLWGILPSTPRLSRDSSNESIPSPATPSTPSNPATPATAKTPTYHSQNCHHSHSSPCTQHDCPGRDRDHDHGLLLQSDPHGHTFSHGGHMYYASDLWDPWTSKLSPPPQKMGTPASAWVAPLPLLQGRNK</sequence>
<evidence type="ECO:0000313" key="2">
    <source>
        <dbReference type="EMBL" id="KAK3945512.1"/>
    </source>
</evidence>
<name>A0AAN6S903_9PEZI</name>
<accession>A0AAN6S903</accession>
<feature type="region of interest" description="Disordered" evidence="1">
    <location>
        <begin position="419"/>
        <end position="471"/>
    </location>
</feature>
<dbReference type="AlphaFoldDB" id="A0AAN6S903"/>
<proteinExistence type="predicted"/>
<reference evidence="3" key="1">
    <citation type="journal article" date="2023" name="Mol. Phylogenet. Evol.">
        <title>Genome-scale phylogeny and comparative genomics of the fungal order Sordariales.</title>
        <authorList>
            <person name="Hensen N."/>
            <person name="Bonometti L."/>
            <person name="Westerberg I."/>
            <person name="Brannstrom I.O."/>
            <person name="Guillou S."/>
            <person name="Cros-Aarteil S."/>
            <person name="Calhoun S."/>
            <person name="Haridas S."/>
            <person name="Kuo A."/>
            <person name="Mondo S."/>
            <person name="Pangilinan J."/>
            <person name="Riley R."/>
            <person name="LaButti K."/>
            <person name="Andreopoulos B."/>
            <person name="Lipzen A."/>
            <person name="Chen C."/>
            <person name="Yan M."/>
            <person name="Daum C."/>
            <person name="Ng V."/>
            <person name="Clum A."/>
            <person name="Steindorff A."/>
            <person name="Ohm R.A."/>
            <person name="Martin F."/>
            <person name="Silar P."/>
            <person name="Natvig D.O."/>
            <person name="Lalanne C."/>
            <person name="Gautier V."/>
            <person name="Ament-Velasquez S.L."/>
            <person name="Kruys A."/>
            <person name="Hutchinson M.I."/>
            <person name="Powell A.J."/>
            <person name="Barry K."/>
            <person name="Miller A.N."/>
            <person name="Grigoriev I.V."/>
            <person name="Debuchy R."/>
            <person name="Gladieux P."/>
            <person name="Hiltunen Thoren M."/>
            <person name="Johannesson H."/>
        </authorList>
    </citation>
    <scope>NUCLEOTIDE SEQUENCE [LARGE SCALE GENOMIC DNA]</scope>
    <source>
        <strain evidence="3">CBS 340.73</strain>
    </source>
</reference>
<feature type="compositionally biased region" description="Low complexity" evidence="1">
    <location>
        <begin position="428"/>
        <end position="451"/>
    </location>
</feature>
<feature type="region of interest" description="Disordered" evidence="1">
    <location>
        <begin position="218"/>
        <end position="286"/>
    </location>
</feature>
<evidence type="ECO:0000256" key="1">
    <source>
        <dbReference type="SAM" id="MobiDB-lite"/>
    </source>
</evidence>
<organism evidence="2 3">
    <name type="scientific">Diplogelasinospora grovesii</name>
    <dbReference type="NCBI Taxonomy" id="303347"/>
    <lineage>
        <taxon>Eukaryota</taxon>
        <taxon>Fungi</taxon>
        <taxon>Dikarya</taxon>
        <taxon>Ascomycota</taxon>
        <taxon>Pezizomycotina</taxon>
        <taxon>Sordariomycetes</taxon>
        <taxon>Sordariomycetidae</taxon>
        <taxon>Sordariales</taxon>
        <taxon>Diplogelasinosporaceae</taxon>
        <taxon>Diplogelasinospora</taxon>
    </lineage>
</organism>